<accession>A0A6I9N273</accession>
<evidence type="ECO:0000256" key="1">
    <source>
        <dbReference type="ARBA" id="ARBA00004141"/>
    </source>
</evidence>
<dbReference type="PANTHER" id="PTHR24064">
    <property type="entry name" value="SOLUTE CARRIER FAMILY 22 MEMBER"/>
    <property type="match status" value="1"/>
</dbReference>
<dbReference type="AlphaFoldDB" id="A0A6I9N273"/>
<dbReference type="InterPro" id="IPR036259">
    <property type="entry name" value="MFS_trans_sf"/>
</dbReference>
<feature type="transmembrane region" description="Helical" evidence="5">
    <location>
        <begin position="186"/>
        <end position="204"/>
    </location>
</feature>
<feature type="domain" description="Major facilitator superfamily (MFS) profile" evidence="6">
    <location>
        <begin position="1"/>
        <end position="357"/>
    </location>
</feature>
<feature type="transmembrane region" description="Helical" evidence="5">
    <location>
        <begin position="332"/>
        <end position="352"/>
    </location>
</feature>
<dbReference type="Proteomes" id="UP000504611">
    <property type="component" value="Unplaced"/>
</dbReference>
<organism evidence="7 8">
    <name type="scientific">Notothenia coriiceps</name>
    <name type="common">black rockcod</name>
    <dbReference type="NCBI Taxonomy" id="8208"/>
    <lineage>
        <taxon>Eukaryota</taxon>
        <taxon>Metazoa</taxon>
        <taxon>Chordata</taxon>
        <taxon>Craniata</taxon>
        <taxon>Vertebrata</taxon>
        <taxon>Euteleostomi</taxon>
        <taxon>Actinopterygii</taxon>
        <taxon>Neopterygii</taxon>
        <taxon>Teleostei</taxon>
        <taxon>Neoteleostei</taxon>
        <taxon>Acanthomorphata</taxon>
        <taxon>Eupercaria</taxon>
        <taxon>Perciformes</taxon>
        <taxon>Notothenioidei</taxon>
        <taxon>Nototheniidae</taxon>
        <taxon>Notothenia</taxon>
    </lineage>
</organism>
<feature type="transmembrane region" description="Helical" evidence="5">
    <location>
        <begin position="126"/>
        <end position="145"/>
    </location>
</feature>
<dbReference type="GO" id="GO:0022857">
    <property type="term" value="F:transmembrane transporter activity"/>
    <property type="evidence" value="ECO:0007669"/>
    <property type="project" value="InterPro"/>
</dbReference>
<evidence type="ECO:0000259" key="6">
    <source>
        <dbReference type="PROSITE" id="PS50850"/>
    </source>
</evidence>
<feature type="transmembrane region" description="Helical" evidence="5">
    <location>
        <begin position="305"/>
        <end position="326"/>
    </location>
</feature>
<reference evidence="8" key="1">
    <citation type="submission" date="2025-08" db="UniProtKB">
        <authorList>
            <consortium name="RefSeq"/>
        </authorList>
    </citation>
    <scope>IDENTIFICATION</scope>
    <source>
        <tissue evidence="8">Muscle</tissue>
    </source>
</reference>
<evidence type="ECO:0000313" key="8">
    <source>
        <dbReference type="RefSeq" id="XP_010768095.1"/>
    </source>
</evidence>
<keyword evidence="4 5" id="KW-0472">Membrane</keyword>
<name>A0A6I9N273_9TELE</name>
<gene>
    <name evidence="8" type="primary">LOC104944278</name>
</gene>
<dbReference type="PROSITE" id="PS50850">
    <property type="entry name" value="MFS"/>
    <property type="match status" value="1"/>
</dbReference>
<dbReference type="SUPFAM" id="SSF103473">
    <property type="entry name" value="MFS general substrate transporter"/>
    <property type="match status" value="1"/>
</dbReference>
<keyword evidence="7" id="KW-1185">Reference proteome</keyword>
<proteinExistence type="predicted"/>
<dbReference type="Pfam" id="PF07690">
    <property type="entry name" value="MFS_1"/>
    <property type="match status" value="1"/>
</dbReference>
<feature type="transmembrane region" description="Helical" evidence="5">
    <location>
        <begin position="247"/>
        <end position="263"/>
    </location>
</feature>
<dbReference type="GO" id="GO:0016020">
    <property type="term" value="C:membrane"/>
    <property type="evidence" value="ECO:0007669"/>
    <property type="project" value="UniProtKB-SubCell"/>
</dbReference>
<feature type="transmembrane region" description="Helical" evidence="5">
    <location>
        <begin position="69"/>
        <end position="88"/>
    </location>
</feature>
<dbReference type="InterPro" id="IPR020846">
    <property type="entry name" value="MFS_dom"/>
</dbReference>
<feature type="transmembrane region" description="Helical" evidence="5">
    <location>
        <begin position="216"/>
        <end position="235"/>
    </location>
</feature>
<protein>
    <submittedName>
        <fullName evidence="8">Solute carrier family 22 member 7-like</fullName>
    </submittedName>
</protein>
<evidence type="ECO:0000256" key="5">
    <source>
        <dbReference type="SAM" id="Phobius"/>
    </source>
</evidence>
<dbReference type="Gene3D" id="1.20.1250.20">
    <property type="entry name" value="MFS general substrate transporter like domains"/>
    <property type="match status" value="1"/>
</dbReference>
<evidence type="ECO:0000256" key="2">
    <source>
        <dbReference type="ARBA" id="ARBA00022692"/>
    </source>
</evidence>
<dbReference type="OrthoDB" id="2544694at2759"/>
<evidence type="ECO:0000256" key="4">
    <source>
        <dbReference type="ARBA" id="ARBA00023136"/>
    </source>
</evidence>
<evidence type="ECO:0000256" key="3">
    <source>
        <dbReference type="ARBA" id="ARBA00022989"/>
    </source>
</evidence>
<sequence length="384" mass="43232">MRKKECLSVVSCLCKQIFVCFSNSTDLFIIFLYHRFGRKNSLLVSYVTTSLFGFTSALSYNFIMFAVMRFLTGFGIAGISITSIVLCIEWVDIKHRTKVGVLMSLDWSIFTALLPVVAYFVNDWRVLTATATSPLILAMISWWWLPESARWLISNGKSLSNVILVENENRKYSYLDLVRTPRMRRLAILTAIVWFGVASTYYGIIFNVSGFGLNIYITQLIYGLIELPAKALIYFAMNKVGRRSSQGGALVLTGLCIFCNMFVPQDMGLFRTAVGALGKMFAEASFTCVYLYTTELYPTVMRQNGLGYSSFMGRIGVSISPLIILLEEVWGHLPSTIFSLVAFTGGLTCYLLPETQNIRLPETIEEVEHPRRRSISASDEKSQP</sequence>
<feature type="transmembrane region" description="Helical" evidence="5">
    <location>
        <begin position="269"/>
        <end position="293"/>
    </location>
</feature>
<evidence type="ECO:0000313" key="7">
    <source>
        <dbReference type="Proteomes" id="UP000504611"/>
    </source>
</evidence>
<comment type="subcellular location">
    <subcellularLocation>
        <location evidence="1">Membrane</location>
        <topology evidence="1">Multi-pass membrane protein</topology>
    </subcellularLocation>
</comment>
<feature type="transmembrane region" description="Helical" evidence="5">
    <location>
        <begin position="100"/>
        <end position="120"/>
    </location>
</feature>
<dbReference type="InterPro" id="IPR011701">
    <property type="entry name" value="MFS"/>
</dbReference>
<feature type="transmembrane region" description="Helical" evidence="5">
    <location>
        <begin position="43"/>
        <end position="63"/>
    </location>
</feature>
<dbReference type="KEGG" id="ncc:104944278"/>
<dbReference type="RefSeq" id="XP_010768095.1">
    <property type="nucleotide sequence ID" value="XM_010769793.1"/>
</dbReference>
<dbReference type="GeneID" id="104944278"/>
<keyword evidence="2 5" id="KW-0812">Transmembrane</keyword>
<keyword evidence="3 5" id="KW-1133">Transmembrane helix</keyword>